<keyword evidence="4" id="KW-0378">Hydrolase</keyword>
<evidence type="ECO:0000256" key="1">
    <source>
        <dbReference type="SAM" id="MobiDB-lite"/>
    </source>
</evidence>
<dbReference type="EC" id="3.1.1.103" evidence="4"/>
<sequence>MNNPFKRLILGIMGALAINASATDSTGSGNGYSSELDGRWRGALVFPQGTSLTLGINIEQGEMTLDSPNQGMFGRKPTQFSLDGNSVSFTEKELNASFEGVLEDGRLKGRFLQGKHVDIELQKLDAADRERLVFEGSYRGDLIINKSGTLPLQLNVAVLADGYLGTLDSPAQHSYAIPLTELSISDQTVSFQSPMIQASYTGRFRGGAYRGTFVQGMERELDLKKVSADEEGQASVPKPQAGDHGGALAVITPQGVDKQFYAGHDAATLYEIGSNTKTMVAYLLARALAAGKVSASTSLSDIWPAAPADITLVELASHRSGLPRLPPNMRLDETTYADPYAHYDGALLHKALAELVPGEKGYLYSNFGFGVLGEALAENSGLSFSELLNEQLLKPFAMADTYVATGAGDAAKLAQGYDVMGEPVSAWHFDALAGAGAVVSSLDDMIKYLQSLMAQDVDTKKLIGFMLEPAKHLGECCTHPLGWMLDSDEQGRPYAWHAGQTAGFTSVIGFYLDGSRAMVWLNNQSIEVGPSLLAPLLQTSR</sequence>
<name>A0ABT8TJJ7_9GAMM</name>
<evidence type="ECO:0000256" key="2">
    <source>
        <dbReference type="SAM" id="SignalP"/>
    </source>
</evidence>
<dbReference type="GO" id="GO:0016787">
    <property type="term" value="F:hydrolase activity"/>
    <property type="evidence" value="ECO:0007669"/>
    <property type="project" value="UniProtKB-KW"/>
</dbReference>
<feature type="signal peptide" evidence="2">
    <location>
        <begin position="1"/>
        <end position="22"/>
    </location>
</feature>
<evidence type="ECO:0000259" key="3">
    <source>
        <dbReference type="Pfam" id="PF00144"/>
    </source>
</evidence>
<dbReference type="Proteomes" id="UP001168380">
    <property type="component" value="Unassembled WGS sequence"/>
</dbReference>
<evidence type="ECO:0000313" key="4">
    <source>
        <dbReference type="EMBL" id="MDO3383664.1"/>
    </source>
</evidence>
<protein>
    <submittedName>
        <fullName evidence="4">Serine hydrolase domain-containing protein</fullName>
        <ecNumber evidence="4">3.1.1.103</ecNumber>
    </submittedName>
</protein>
<dbReference type="InterPro" id="IPR001466">
    <property type="entry name" value="Beta-lactam-related"/>
</dbReference>
<accession>A0ABT8TJJ7</accession>
<dbReference type="InterPro" id="IPR050491">
    <property type="entry name" value="AmpC-like"/>
</dbReference>
<gene>
    <name evidence="4" type="ORF">QWI16_15890</name>
</gene>
<comment type="caution">
    <text evidence="4">The sequence shown here is derived from an EMBL/GenBank/DDBJ whole genome shotgun (WGS) entry which is preliminary data.</text>
</comment>
<feature type="region of interest" description="Disordered" evidence="1">
    <location>
        <begin position="227"/>
        <end position="247"/>
    </location>
</feature>
<dbReference type="SUPFAM" id="SSF56601">
    <property type="entry name" value="beta-lactamase/transpeptidase-like"/>
    <property type="match status" value="1"/>
</dbReference>
<dbReference type="Gene3D" id="3.40.710.10">
    <property type="entry name" value="DD-peptidase/beta-lactamase superfamily"/>
    <property type="match status" value="1"/>
</dbReference>
<dbReference type="EMBL" id="JAULRT010000062">
    <property type="protein sequence ID" value="MDO3383664.1"/>
    <property type="molecule type" value="Genomic_DNA"/>
</dbReference>
<evidence type="ECO:0000313" key="5">
    <source>
        <dbReference type="Proteomes" id="UP001168380"/>
    </source>
</evidence>
<organism evidence="4 5">
    <name type="scientific">Gilvimarinus algae</name>
    <dbReference type="NCBI Taxonomy" id="3058037"/>
    <lineage>
        <taxon>Bacteria</taxon>
        <taxon>Pseudomonadati</taxon>
        <taxon>Pseudomonadota</taxon>
        <taxon>Gammaproteobacteria</taxon>
        <taxon>Cellvibrionales</taxon>
        <taxon>Cellvibrionaceae</taxon>
        <taxon>Gilvimarinus</taxon>
    </lineage>
</organism>
<proteinExistence type="predicted"/>
<reference evidence="4" key="1">
    <citation type="submission" date="2023-07" db="EMBL/GenBank/DDBJ databases">
        <title>Gilvimarinus algae sp. nov., isolated from the surface of Kelp.</title>
        <authorList>
            <person name="Sun Y.Y."/>
            <person name="Gong Y."/>
            <person name="Du Z.J."/>
        </authorList>
    </citation>
    <scope>NUCLEOTIDE SEQUENCE</scope>
    <source>
        <strain evidence="4">SDUM040014</strain>
    </source>
</reference>
<keyword evidence="2" id="KW-0732">Signal</keyword>
<dbReference type="PANTHER" id="PTHR46825">
    <property type="entry name" value="D-ALANYL-D-ALANINE-CARBOXYPEPTIDASE/ENDOPEPTIDASE AMPH"/>
    <property type="match status" value="1"/>
</dbReference>
<dbReference type="RefSeq" id="WP_302714589.1">
    <property type="nucleotide sequence ID" value="NZ_JAULRT010000062.1"/>
</dbReference>
<dbReference type="PANTHER" id="PTHR46825:SF9">
    <property type="entry name" value="BETA-LACTAMASE-RELATED DOMAIN-CONTAINING PROTEIN"/>
    <property type="match status" value="1"/>
</dbReference>
<dbReference type="InterPro" id="IPR012338">
    <property type="entry name" value="Beta-lactam/transpept-like"/>
</dbReference>
<feature type="chain" id="PRO_5045684082" evidence="2">
    <location>
        <begin position="23"/>
        <end position="541"/>
    </location>
</feature>
<keyword evidence="5" id="KW-1185">Reference proteome</keyword>
<feature type="domain" description="Beta-lactamase-related" evidence="3">
    <location>
        <begin position="245"/>
        <end position="525"/>
    </location>
</feature>
<dbReference type="Pfam" id="PF00144">
    <property type="entry name" value="Beta-lactamase"/>
    <property type="match status" value="1"/>
</dbReference>